<gene>
    <name evidence="2" type="ORF">I7730_00560</name>
</gene>
<proteinExistence type="predicted"/>
<keyword evidence="1" id="KW-0472">Membrane</keyword>
<reference evidence="2" key="2">
    <citation type="submission" date="2019-01" db="EMBL/GenBank/DDBJ databases">
        <authorList>
            <consortium name="NCBI Pathogen Detection Project"/>
        </authorList>
    </citation>
    <scope>NUCLEOTIDE SEQUENCE</scope>
    <source>
        <strain evidence="2">BCW_3452</strain>
    </source>
</reference>
<keyword evidence="1" id="KW-1133">Transmembrane helix</keyword>
<accession>A0A8H9MZ51</accession>
<evidence type="ECO:0000313" key="2">
    <source>
        <dbReference type="EMBL" id="HAS8538290.1"/>
    </source>
</evidence>
<evidence type="ECO:0000256" key="1">
    <source>
        <dbReference type="SAM" id="Phobius"/>
    </source>
</evidence>
<reference evidence="2" key="1">
    <citation type="journal article" date="2018" name="Genome Biol.">
        <title>SKESA: strategic k-mer extension for scrupulous assemblies.</title>
        <authorList>
            <person name="Souvorov A."/>
            <person name="Agarwala R."/>
            <person name="Lipman D.J."/>
        </authorList>
    </citation>
    <scope>NUCLEOTIDE SEQUENCE</scope>
    <source>
        <strain evidence="2">BCW_3452</strain>
    </source>
</reference>
<dbReference type="EMBL" id="DACRBY010000001">
    <property type="protein sequence ID" value="HAS8538290.1"/>
    <property type="molecule type" value="Genomic_DNA"/>
</dbReference>
<keyword evidence="1" id="KW-0812">Transmembrane</keyword>
<feature type="transmembrane region" description="Helical" evidence="1">
    <location>
        <begin position="21"/>
        <end position="46"/>
    </location>
</feature>
<evidence type="ECO:0008006" key="3">
    <source>
        <dbReference type="Google" id="ProtNLM"/>
    </source>
</evidence>
<dbReference type="AlphaFoldDB" id="A0A8H9MZ51"/>
<organism evidence="2">
    <name type="scientific">Vibrio vulnificus</name>
    <dbReference type="NCBI Taxonomy" id="672"/>
    <lineage>
        <taxon>Bacteria</taxon>
        <taxon>Pseudomonadati</taxon>
        <taxon>Pseudomonadota</taxon>
        <taxon>Gammaproteobacteria</taxon>
        <taxon>Vibrionales</taxon>
        <taxon>Vibrionaceae</taxon>
        <taxon>Vibrio</taxon>
    </lineage>
</organism>
<name>A0A8H9MZ51_VIBVL</name>
<comment type="caution">
    <text evidence="2">The sequence shown here is derived from an EMBL/GenBank/DDBJ whole genome shotgun (WGS) entry which is preliminary data.</text>
</comment>
<protein>
    <recommendedName>
        <fullName evidence="3">DUF4870 domain-containing protein</fullName>
    </recommendedName>
</protein>
<feature type="transmembrane region" description="Helical" evidence="1">
    <location>
        <begin position="67"/>
        <end position="99"/>
    </location>
</feature>
<sequence>MNETREDIIEKQKSNLMWLTYALWTLGTFLTFGVLSLSALIIGFMCRKDSATEFERSHYRFIARSIAYGYLWGFLLIFGLIIPIFGQIAYLFLFIWIVYRNIKGLIYFSKGRCMYI</sequence>
<dbReference type="Proteomes" id="UP000863257">
    <property type="component" value="Unassembled WGS sequence"/>
</dbReference>